<dbReference type="Gene3D" id="1.20.950.20">
    <property type="entry name" value="Transmembrane di-heme cytochromes, Chain C"/>
    <property type="match status" value="1"/>
</dbReference>
<evidence type="ECO:0000259" key="7">
    <source>
        <dbReference type="Pfam" id="PF00890"/>
    </source>
</evidence>
<dbReference type="GO" id="GO:0016491">
    <property type="term" value="F:oxidoreductase activity"/>
    <property type="evidence" value="ECO:0007669"/>
    <property type="project" value="UniProtKB-KW"/>
</dbReference>
<evidence type="ECO:0000256" key="4">
    <source>
        <dbReference type="ARBA" id="ARBA00023002"/>
    </source>
</evidence>
<feature type="region of interest" description="Disordered" evidence="5">
    <location>
        <begin position="1"/>
        <end position="20"/>
    </location>
</feature>
<sequence length="906" mass="94072">RPSGRVPGCTGPAARPAPSIALPARRNPRAPFVALRIARFCGRGAGALPRLDGAARTGRVSGLAHGPRVRAGVLVVGSGFAGLCAAIEARLAGASVTLIDAAPFHLRGGNARHSRNIRLAHDAETPWQRACYPVEDLLGDLTRIGAPDPALAAVLANGSADLGEWLAAQGVAFEPWADGNLPWSRRTAFFRGGGQALVNALCRRAERLGVEMRYGWRVGALDPAALRPEAGKPLRIDVETPEGTTTIEAAAVVLACGGYGADRERLATHVGPAAHGFANRGTPFQRGETLLWLTENGAAAAGRPGGGHMVAVDARAPLDDAGIVSRADGMHLGIVVDVAGRRFTDEGAEAGPARYSHWGHVLAGRDDPRAWLVLGADGVRALPPMLYPPITAEAPETLARLCGIDTAGLRESLTELEFHLAGGPRPGVPRTRSDAAPLLLAPPFAAIPLHPGLGFTRHGVLVDATARVRLAGGGVSPRLFAAGATMFGAVLGEGYLSGLALTIGGVFGRIAGRQAAQIAGSVHSEIRVTACSRQIPPSAPASVPATDPVAEARRALNVCNTCGFCTGLCDVFPAAQLRAALTAGDLRHLAHLCHDCRSCHDDCQYAPPHDFAVNLPVALAEMRAEEYRAGVLPRGSAAAWLAVVYALCFVGLPLAALLLVPPQALFSARGGEGSFYAVIPHGVMAAGAGLAFGAAGLILALRIWLFWRAGRGPDTHHSPHTVARALSDVLTLRNLGGGKGPGCETREGPVGPTRRWAHHLVAYGFGLTFLATIAGAAKHHFFDQLAPYPVLSLPVALGTLGGIAMLAGLAGLEARRLRADRRPAARRMESADRFTRASLAIVAASGLALLALRDTAAMGLLLALHLGSVLGLALTLPFGKLSHGAYRAAALLRHSGERAARAATRD</sequence>
<keyword evidence="6" id="KW-0812">Transmembrane</keyword>
<keyword evidence="6" id="KW-1133">Transmembrane helix</keyword>
<evidence type="ECO:0000256" key="5">
    <source>
        <dbReference type="SAM" id="MobiDB-lite"/>
    </source>
</evidence>
<dbReference type="AlphaFoldDB" id="A0A4R2PQJ3"/>
<feature type="transmembrane region" description="Helical" evidence="6">
    <location>
        <begin position="637"/>
        <end position="659"/>
    </location>
</feature>
<gene>
    <name evidence="8" type="ORF">EV662_1211</name>
</gene>
<dbReference type="SUPFAM" id="SSF56425">
    <property type="entry name" value="Succinate dehydrogenase/fumarate reductase flavoprotein, catalytic domain"/>
    <property type="match status" value="1"/>
</dbReference>
<dbReference type="SUPFAM" id="SSF103501">
    <property type="entry name" value="Respiratory nitrate reductase 1 gamma chain"/>
    <property type="match status" value="1"/>
</dbReference>
<evidence type="ECO:0000313" key="8">
    <source>
        <dbReference type="EMBL" id="TCP38079.1"/>
    </source>
</evidence>
<protein>
    <submittedName>
        <fullName evidence="8">Precorrin 3B synthase CobZ</fullName>
    </submittedName>
</protein>
<feature type="transmembrane region" description="Helical" evidence="6">
    <location>
        <begin position="679"/>
        <end position="701"/>
    </location>
</feature>
<evidence type="ECO:0000256" key="2">
    <source>
        <dbReference type="ARBA" id="ARBA00022630"/>
    </source>
</evidence>
<dbReference type="SUPFAM" id="SSF51905">
    <property type="entry name" value="FAD/NAD(P)-binding domain"/>
    <property type="match status" value="1"/>
</dbReference>
<evidence type="ECO:0000256" key="6">
    <source>
        <dbReference type="SAM" id="Phobius"/>
    </source>
</evidence>
<feature type="domain" description="FAD-dependent oxidoreductase 2 FAD-binding" evidence="7">
    <location>
        <begin position="73"/>
        <end position="490"/>
    </location>
</feature>
<evidence type="ECO:0000313" key="9">
    <source>
        <dbReference type="Proteomes" id="UP000294835"/>
    </source>
</evidence>
<name>A0A4R2PQJ3_9RHOB</name>
<comment type="cofactor">
    <cofactor evidence="1">
        <name>FAD</name>
        <dbReference type="ChEBI" id="CHEBI:57692"/>
    </cofactor>
</comment>
<dbReference type="PANTHER" id="PTHR43400:SF7">
    <property type="entry name" value="FAD-DEPENDENT OXIDOREDUCTASE 2 FAD BINDING DOMAIN-CONTAINING PROTEIN"/>
    <property type="match status" value="1"/>
</dbReference>
<feature type="transmembrane region" description="Helical" evidence="6">
    <location>
        <begin position="833"/>
        <end position="852"/>
    </location>
</feature>
<proteinExistence type="predicted"/>
<dbReference type="PANTHER" id="PTHR43400">
    <property type="entry name" value="FUMARATE REDUCTASE"/>
    <property type="match status" value="1"/>
</dbReference>
<keyword evidence="6" id="KW-0472">Membrane</keyword>
<dbReference type="NCBIfam" id="NF006130">
    <property type="entry name" value="PRK08274.1"/>
    <property type="match status" value="1"/>
</dbReference>
<dbReference type="NCBIfam" id="TIGR02485">
    <property type="entry name" value="CobZ_N-term"/>
    <property type="match status" value="1"/>
</dbReference>
<evidence type="ECO:0000256" key="3">
    <source>
        <dbReference type="ARBA" id="ARBA00022827"/>
    </source>
</evidence>
<feature type="transmembrane region" description="Helical" evidence="6">
    <location>
        <begin position="858"/>
        <end position="878"/>
    </location>
</feature>
<dbReference type="InterPro" id="IPR012830">
    <property type="entry name" value="Citrate_utilization_prot_B"/>
</dbReference>
<keyword evidence="9" id="KW-1185">Reference proteome</keyword>
<dbReference type="InterPro" id="IPR003953">
    <property type="entry name" value="FAD-dep_OxRdtase_2_FAD-bd"/>
</dbReference>
<dbReference type="Gene3D" id="3.50.50.60">
    <property type="entry name" value="FAD/NAD(P)-binding domain"/>
    <property type="match status" value="1"/>
</dbReference>
<feature type="transmembrane region" description="Helical" evidence="6">
    <location>
        <begin position="760"/>
        <end position="777"/>
    </location>
</feature>
<dbReference type="InterPro" id="IPR050315">
    <property type="entry name" value="FAD-oxidoreductase_2"/>
</dbReference>
<feature type="transmembrane region" description="Helical" evidence="6">
    <location>
        <begin position="789"/>
        <end position="812"/>
    </location>
</feature>
<dbReference type="Gene3D" id="3.90.700.10">
    <property type="entry name" value="Succinate dehydrogenase/fumarate reductase flavoprotein, catalytic domain"/>
    <property type="match status" value="1"/>
</dbReference>
<feature type="non-terminal residue" evidence="8">
    <location>
        <position position="1"/>
    </location>
</feature>
<dbReference type="InterPro" id="IPR012831">
    <property type="entry name" value="CobZ"/>
</dbReference>
<keyword evidence="3" id="KW-0274">FAD</keyword>
<organism evidence="8 9">
    <name type="scientific">Rhodovulum marinum</name>
    <dbReference type="NCBI Taxonomy" id="320662"/>
    <lineage>
        <taxon>Bacteria</taxon>
        <taxon>Pseudomonadati</taxon>
        <taxon>Pseudomonadota</taxon>
        <taxon>Alphaproteobacteria</taxon>
        <taxon>Rhodobacterales</taxon>
        <taxon>Paracoccaceae</taxon>
        <taxon>Rhodovulum</taxon>
    </lineage>
</organism>
<reference evidence="8 9" key="1">
    <citation type="submission" date="2019-03" db="EMBL/GenBank/DDBJ databases">
        <title>Genomic Encyclopedia of Type Strains, Phase IV (KMG-IV): sequencing the most valuable type-strain genomes for metagenomic binning, comparative biology and taxonomic classification.</title>
        <authorList>
            <person name="Goeker M."/>
        </authorList>
    </citation>
    <scope>NUCLEOTIDE SEQUENCE [LARGE SCALE GENOMIC DNA]</scope>
    <source>
        <strain evidence="8 9">DSM 18063</strain>
    </source>
</reference>
<dbReference type="Pfam" id="PF00890">
    <property type="entry name" value="FAD_binding_2"/>
    <property type="match status" value="1"/>
</dbReference>
<accession>A0A4R2PQJ3</accession>
<dbReference type="EMBL" id="SLXP01000021">
    <property type="protein sequence ID" value="TCP38079.1"/>
    <property type="molecule type" value="Genomic_DNA"/>
</dbReference>
<dbReference type="InterPro" id="IPR036188">
    <property type="entry name" value="FAD/NAD-bd_sf"/>
</dbReference>
<evidence type="ECO:0000256" key="1">
    <source>
        <dbReference type="ARBA" id="ARBA00001974"/>
    </source>
</evidence>
<keyword evidence="4" id="KW-0560">Oxidoreductase</keyword>
<dbReference type="InterPro" id="IPR027477">
    <property type="entry name" value="Succ_DH/fumarate_Rdtase_cat_sf"/>
</dbReference>
<dbReference type="Proteomes" id="UP000294835">
    <property type="component" value="Unassembled WGS sequence"/>
</dbReference>
<comment type="caution">
    <text evidence="8">The sequence shown here is derived from an EMBL/GenBank/DDBJ whole genome shotgun (WGS) entry which is preliminary data.</text>
</comment>
<dbReference type="InterPro" id="IPR036197">
    <property type="entry name" value="NarG-like_sf"/>
</dbReference>
<dbReference type="NCBIfam" id="TIGR02484">
    <property type="entry name" value="CitB"/>
    <property type="match status" value="1"/>
</dbReference>
<keyword evidence="2" id="KW-0285">Flavoprotein</keyword>